<dbReference type="EMBL" id="MELI01000003">
    <property type="protein sequence ID" value="OFW36003.1"/>
    <property type="molecule type" value="Genomic_DNA"/>
</dbReference>
<keyword evidence="1" id="KW-1133">Transmembrane helix</keyword>
<comment type="caution">
    <text evidence="2">The sequence shown here is derived from an EMBL/GenBank/DDBJ whole genome shotgun (WGS) entry which is preliminary data.</text>
</comment>
<protein>
    <submittedName>
        <fullName evidence="2">Uncharacterized protein</fullName>
    </submittedName>
</protein>
<dbReference type="Proteomes" id="UP000178086">
    <property type="component" value="Unassembled WGS sequence"/>
</dbReference>
<feature type="transmembrane region" description="Helical" evidence="1">
    <location>
        <begin position="56"/>
        <end position="79"/>
    </location>
</feature>
<organism evidence="2 3">
    <name type="scientific">Candidatus Aquicultor primus</name>
    <dbReference type="NCBI Taxonomy" id="1797195"/>
    <lineage>
        <taxon>Bacteria</taxon>
        <taxon>Bacillati</taxon>
        <taxon>Actinomycetota</taxon>
        <taxon>Candidatus Aquicultoria</taxon>
        <taxon>Candidatus Aquicultorales</taxon>
        <taxon>Candidatus Aquicultoraceae</taxon>
        <taxon>Candidatus Aquicultor</taxon>
    </lineage>
</organism>
<evidence type="ECO:0000313" key="2">
    <source>
        <dbReference type="EMBL" id="OFW36003.1"/>
    </source>
</evidence>
<reference evidence="2 3" key="1">
    <citation type="journal article" date="2016" name="Nat. Commun.">
        <title>Thousands of microbial genomes shed light on interconnected biogeochemical processes in an aquifer system.</title>
        <authorList>
            <person name="Anantharaman K."/>
            <person name="Brown C.T."/>
            <person name="Hug L.A."/>
            <person name="Sharon I."/>
            <person name="Castelle C.J."/>
            <person name="Probst A.J."/>
            <person name="Thomas B.C."/>
            <person name="Singh A."/>
            <person name="Wilkins M.J."/>
            <person name="Karaoz U."/>
            <person name="Brodie E.L."/>
            <person name="Williams K.H."/>
            <person name="Hubbard S.S."/>
            <person name="Banfield J.F."/>
        </authorList>
    </citation>
    <scope>NUCLEOTIDE SEQUENCE [LARGE SCALE GENOMIC DNA]</scope>
</reference>
<proteinExistence type="predicted"/>
<sequence>MFTGAIRVVLMTLIGLFIFKMGLLTTAQNGLRMVNTSLIQVTLMGVSSMELNHYRAILHLVLVTVLKPKIVAIIVIRLMRNIIIT</sequence>
<keyword evidence="1" id="KW-0472">Membrane</keyword>
<gene>
    <name evidence="2" type="ORF">A2074_00895</name>
</gene>
<dbReference type="AlphaFoldDB" id="A0A1F2UZ54"/>
<evidence type="ECO:0000313" key="3">
    <source>
        <dbReference type="Proteomes" id="UP000178086"/>
    </source>
</evidence>
<name>A0A1F2UZ54_9ACTN</name>
<keyword evidence="1" id="KW-0812">Transmembrane</keyword>
<evidence type="ECO:0000256" key="1">
    <source>
        <dbReference type="SAM" id="Phobius"/>
    </source>
</evidence>
<accession>A0A1F2UZ54</accession>